<feature type="transmembrane region" description="Helical" evidence="1">
    <location>
        <begin position="279"/>
        <end position="295"/>
    </location>
</feature>
<keyword evidence="1" id="KW-1133">Transmembrane helix</keyword>
<feature type="transmembrane region" description="Helical" evidence="1">
    <location>
        <begin position="62"/>
        <end position="80"/>
    </location>
</feature>
<sequence length="326" mass="36817">MLFVSNDSPLGSVNNHVDSAMFFMSGKAWANGLVPYVDFSDSKGPLLWLIEMVGYWISPTDYHGVWILSVVMMTFTFYFCWKTAMAVLHRPWLSMCVAVTMALVYFLGFDFLETRAETWCNLPVIYVIYLVVKKIVTDRPLRRLQPLEALMFGVAFMSCLLVKWSIAVMMLSLCGALLFLTWKSGLVSVVKAIGWFVAGCALLAAPFAVYLCCVGAFRPFVEEYFSATSASVGLGEHMDYVGFYLNQARRIYHSPVSVVTVILGLAGGYMLFRKHGWEKWLLPLCYCVFFAIGSYKNWWLYYLQASMSFSVLGIICMAEKLWGGGK</sequence>
<feature type="transmembrane region" description="Helical" evidence="1">
    <location>
        <begin position="92"/>
        <end position="109"/>
    </location>
</feature>
<feature type="transmembrane region" description="Helical" evidence="1">
    <location>
        <begin position="149"/>
        <end position="180"/>
    </location>
</feature>
<feature type="transmembrane region" description="Helical" evidence="1">
    <location>
        <begin position="192"/>
        <end position="217"/>
    </location>
</feature>
<name>A0A921E9Z1_9BACT</name>
<keyword evidence="1" id="KW-0812">Transmembrane</keyword>
<reference evidence="2" key="2">
    <citation type="submission" date="2021-09" db="EMBL/GenBank/DDBJ databases">
        <authorList>
            <person name="Gilroy R."/>
        </authorList>
    </citation>
    <scope>NUCLEOTIDE SEQUENCE</scope>
    <source>
        <strain evidence="2">4100</strain>
    </source>
</reference>
<reference evidence="2" key="1">
    <citation type="journal article" date="2021" name="PeerJ">
        <title>Extensive microbial diversity within the chicken gut microbiome revealed by metagenomics and culture.</title>
        <authorList>
            <person name="Gilroy R."/>
            <person name="Ravi A."/>
            <person name="Getino M."/>
            <person name="Pursley I."/>
            <person name="Horton D.L."/>
            <person name="Alikhan N.F."/>
            <person name="Baker D."/>
            <person name="Gharbi K."/>
            <person name="Hall N."/>
            <person name="Watson M."/>
            <person name="Adriaenssens E.M."/>
            <person name="Foster-Nyarko E."/>
            <person name="Jarju S."/>
            <person name="Secka A."/>
            <person name="Antonio M."/>
            <person name="Oren A."/>
            <person name="Chaudhuri R.R."/>
            <person name="La Ragione R."/>
            <person name="Hildebrand F."/>
            <person name="Pallen M.J."/>
        </authorList>
    </citation>
    <scope>NUCLEOTIDE SEQUENCE</scope>
    <source>
        <strain evidence="2">4100</strain>
    </source>
</reference>
<feature type="transmembrane region" description="Helical" evidence="1">
    <location>
        <begin position="251"/>
        <end position="272"/>
    </location>
</feature>
<evidence type="ECO:0000256" key="1">
    <source>
        <dbReference type="SAM" id="Phobius"/>
    </source>
</evidence>
<gene>
    <name evidence="2" type="ORF">K8V47_09385</name>
</gene>
<dbReference type="AlphaFoldDB" id="A0A921E9Z1"/>
<comment type="caution">
    <text evidence="2">The sequence shown here is derived from an EMBL/GenBank/DDBJ whole genome shotgun (WGS) entry which is preliminary data.</text>
</comment>
<keyword evidence="1" id="KW-0472">Membrane</keyword>
<protein>
    <submittedName>
        <fullName evidence="2">Uncharacterized protein</fullName>
    </submittedName>
</protein>
<evidence type="ECO:0000313" key="3">
    <source>
        <dbReference type="Proteomes" id="UP000711407"/>
    </source>
</evidence>
<dbReference type="Proteomes" id="UP000711407">
    <property type="component" value="Unassembled WGS sequence"/>
</dbReference>
<evidence type="ECO:0000313" key="2">
    <source>
        <dbReference type="EMBL" id="HJE39954.1"/>
    </source>
</evidence>
<proteinExistence type="predicted"/>
<organism evidence="2 3">
    <name type="scientific">Candidatus Amulumruptor caecigallinarius</name>
    <dbReference type="NCBI Taxonomy" id="2109911"/>
    <lineage>
        <taxon>Bacteria</taxon>
        <taxon>Pseudomonadati</taxon>
        <taxon>Bacteroidota</taxon>
        <taxon>Bacteroidia</taxon>
        <taxon>Bacteroidales</taxon>
        <taxon>Muribaculaceae</taxon>
        <taxon>Candidatus Amulumruptor</taxon>
    </lineage>
</organism>
<accession>A0A921E9Z1</accession>
<dbReference type="EMBL" id="DYXT01000049">
    <property type="protein sequence ID" value="HJE39954.1"/>
    <property type="molecule type" value="Genomic_DNA"/>
</dbReference>